<evidence type="ECO:0000256" key="4">
    <source>
        <dbReference type="ARBA" id="ARBA00022777"/>
    </source>
</evidence>
<dbReference type="GO" id="GO:0005634">
    <property type="term" value="C:nucleus"/>
    <property type="evidence" value="ECO:0007669"/>
    <property type="project" value="TreeGrafter"/>
</dbReference>
<dbReference type="SMART" id="SM00220">
    <property type="entry name" value="S_TKc"/>
    <property type="match status" value="1"/>
</dbReference>
<dbReference type="PANTHER" id="PTHR24345:SF91">
    <property type="entry name" value="SERINE_THREONINE-PROTEIN KINASE PLK4"/>
    <property type="match status" value="1"/>
</dbReference>
<evidence type="ECO:0000256" key="1">
    <source>
        <dbReference type="ARBA" id="ARBA00022527"/>
    </source>
</evidence>
<feature type="domain" description="Protein kinase" evidence="6">
    <location>
        <begin position="1"/>
        <end position="247"/>
    </location>
</feature>
<keyword evidence="2" id="KW-0808">Transferase</keyword>
<dbReference type="EMBL" id="MLAK01001150">
    <property type="protein sequence ID" value="OHS96811.1"/>
    <property type="molecule type" value="Genomic_DNA"/>
</dbReference>
<keyword evidence="4 7" id="KW-0418">Kinase</keyword>
<dbReference type="PANTHER" id="PTHR24345">
    <property type="entry name" value="SERINE/THREONINE-PROTEIN KINASE PLK"/>
    <property type="match status" value="1"/>
</dbReference>
<sequence>MLRHFADSEVFLCRHVITQEKVIIEKFTYEMPAPTLLMSYISRQSMNRKILSGISTMHHTINVIRKPGFTWFVAEYIKDEAPMMKIQGNPLPPPQAKYLFYLMTQTLLILHNHYISLNDWRPENFVLCDTIFKFVNYSALLPISQVSNEDKVSFVGDPKWMAPEALLSKTYNLITADIWCLGLYLHFMLTGELLFQKSRKLYQDLHKFKYKIPEGIDPAPGDLISKILVLDPNKRIKIRDILAHKFLSPSVPFPIIRIILERTPEMLEWMDFFDYDIQTVFDKIRSLTVDDSTMIFELCSKCIEKGRRPSDFGKTLKINREERDKRNFYLPDHLLFENEPKAVKFDLPPIKKKSNNARQKSARLHKLLNVCTAEITKRDPTINHVDAFIEDTNF</sequence>
<dbReference type="OrthoDB" id="10561412at2759"/>
<dbReference type="GO" id="GO:0005524">
    <property type="term" value="F:ATP binding"/>
    <property type="evidence" value="ECO:0007669"/>
    <property type="project" value="UniProtKB-KW"/>
</dbReference>
<proteinExistence type="predicted"/>
<dbReference type="SUPFAM" id="SSF56112">
    <property type="entry name" value="Protein kinase-like (PK-like)"/>
    <property type="match status" value="1"/>
</dbReference>
<accession>A0A1J4JGQ2</accession>
<dbReference type="GeneID" id="94845840"/>
<keyword evidence="5" id="KW-0067">ATP-binding</keyword>
<keyword evidence="1" id="KW-0723">Serine/threonine-protein kinase</keyword>
<keyword evidence="3" id="KW-0547">Nucleotide-binding</keyword>
<gene>
    <name evidence="7" type="ORF">TRFO_36938</name>
</gene>
<dbReference type="VEuPathDB" id="TrichDB:TRFO_36938"/>
<evidence type="ECO:0000259" key="6">
    <source>
        <dbReference type="PROSITE" id="PS50011"/>
    </source>
</evidence>
<organism evidence="7 8">
    <name type="scientific">Tritrichomonas foetus</name>
    <dbReference type="NCBI Taxonomy" id="1144522"/>
    <lineage>
        <taxon>Eukaryota</taxon>
        <taxon>Metamonada</taxon>
        <taxon>Parabasalia</taxon>
        <taxon>Tritrichomonadida</taxon>
        <taxon>Tritrichomonadidae</taxon>
        <taxon>Tritrichomonas</taxon>
    </lineage>
</organism>
<comment type="caution">
    <text evidence="7">The sequence shown here is derived from an EMBL/GenBank/DDBJ whole genome shotgun (WGS) entry which is preliminary data.</text>
</comment>
<evidence type="ECO:0000256" key="5">
    <source>
        <dbReference type="ARBA" id="ARBA00022840"/>
    </source>
</evidence>
<dbReference type="InterPro" id="IPR000719">
    <property type="entry name" value="Prot_kinase_dom"/>
</dbReference>
<reference evidence="7" key="1">
    <citation type="submission" date="2016-10" db="EMBL/GenBank/DDBJ databases">
        <authorList>
            <person name="Benchimol M."/>
            <person name="Almeida L.G."/>
            <person name="Vasconcelos A.T."/>
            <person name="Perreira-Neves A."/>
            <person name="Rosa I.A."/>
            <person name="Tasca T."/>
            <person name="Bogo M.R."/>
            <person name="de Souza W."/>
        </authorList>
    </citation>
    <scope>NUCLEOTIDE SEQUENCE [LARGE SCALE GENOMIC DNA]</scope>
    <source>
        <strain evidence="7">K</strain>
    </source>
</reference>
<dbReference type="InterPro" id="IPR011009">
    <property type="entry name" value="Kinase-like_dom_sf"/>
</dbReference>
<dbReference type="AlphaFoldDB" id="A0A1J4JGQ2"/>
<name>A0A1J4JGQ2_9EUKA</name>
<dbReference type="Gene3D" id="1.10.510.10">
    <property type="entry name" value="Transferase(Phosphotransferase) domain 1"/>
    <property type="match status" value="1"/>
</dbReference>
<evidence type="ECO:0000313" key="8">
    <source>
        <dbReference type="Proteomes" id="UP000179807"/>
    </source>
</evidence>
<protein>
    <submittedName>
        <fullName evidence="7">Protein kinase</fullName>
    </submittedName>
</protein>
<dbReference type="RefSeq" id="XP_068349948.1">
    <property type="nucleotide sequence ID" value="XM_068511136.1"/>
</dbReference>
<evidence type="ECO:0000313" key="7">
    <source>
        <dbReference type="EMBL" id="OHS96811.1"/>
    </source>
</evidence>
<dbReference type="Pfam" id="PF00069">
    <property type="entry name" value="Pkinase"/>
    <property type="match status" value="1"/>
</dbReference>
<evidence type="ECO:0000256" key="3">
    <source>
        <dbReference type="ARBA" id="ARBA00022741"/>
    </source>
</evidence>
<evidence type="ECO:0000256" key="2">
    <source>
        <dbReference type="ARBA" id="ARBA00022679"/>
    </source>
</evidence>
<dbReference type="GO" id="GO:0004674">
    <property type="term" value="F:protein serine/threonine kinase activity"/>
    <property type="evidence" value="ECO:0007669"/>
    <property type="project" value="UniProtKB-KW"/>
</dbReference>
<dbReference type="PROSITE" id="PS50011">
    <property type="entry name" value="PROTEIN_KINASE_DOM"/>
    <property type="match status" value="1"/>
</dbReference>
<keyword evidence="8" id="KW-1185">Reference proteome</keyword>
<dbReference type="Proteomes" id="UP000179807">
    <property type="component" value="Unassembled WGS sequence"/>
</dbReference>